<protein>
    <submittedName>
        <fullName evidence="2">Uncharacterized protein</fullName>
    </submittedName>
</protein>
<dbReference type="EMBL" id="GBXM01078039">
    <property type="protein sequence ID" value="JAH30538.1"/>
    <property type="molecule type" value="Transcribed_RNA"/>
</dbReference>
<feature type="region of interest" description="Disordered" evidence="1">
    <location>
        <begin position="1"/>
        <end position="23"/>
    </location>
</feature>
<name>A0A0E9RQA7_ANGAN</name>
<sequence length="54" mass="5921">MCKQNPGRKAQTSHGFSSSVAEEQRLTDTTVGFCADSDIRSCGEDLFQRHTSAE</sequence>
<proteinExistence type="predicted"/>
<dbReference type="AlphaFoldDB" id="A0A0E9RQA7"/>
<reference evidence="2" key="1">
    <citation type="submission" date="2014-11" db="EMBL/GenBank/DDBJ databases">
        <authorList>
            <person name="Amaro Gonzalez C."/>
        </authorList>
    </citation>
    <scope>NUCLEOTIDE SEQUENCE</scope>
</reference>
<evidence type="ECO:0000313" key="2">
    <source>
        <dbReference type="EMBL" id="JAH30538.1"/>
    </source>
</evidence>
<evidence type="ECO:0000256" key="1">
    <source>
        <dbReference type="SAM" id="MobiDB-lite"/>
    </source>
</evidence>
<accession>A0A0E9RQA7</accession>
<reference evidence="2" key="2">
    <citation type="journal article" date="2015" name="Fish Shellfish Immunol.">
        <title>Early steps in the European eel (Anguilla anguilla)-Vibrio vulnificus interaction in the gills: Role of the RtxA13 toxin.</title>
        <authorList>
            <person name="Callol A."/>
            <person name="Pajuelo D."/>
            <person name="Ebbesson L."/>
            <person name="Teles M."/>
            <person name="MacKenzie S."/>
            <person name="Amaro C."/>
        </authorList>
    </citation>
    <scope>NUCLEOTIDE SEQUENCE</scope>
</reference>
<organism evidence="2">
    <name type="scientific">Anguilla anguilla</name>
    <name type="common">European freshwater eel</name>
    <name type="synonym">Muraena anguilla</name>
    <dbReference type="NCBI Taxonomy" id="7936"/>
    <lineage>
        <taxon>Eukaryota</taxon>
        <taxon>Metazoa</taxon>
        <taxon>Chordata</taxon>
        <taxon>Craniata</taxon>
        <taxon>Vertebrata</taxon>
        <taxon>Euteleostomi</taxon>
        <taxon>Actinopterygii</taxon>
        <taxon>Neopterygii</taxon>
        <taxon>Teleostei</taxon>
        <taxon>Anguilliformes</taxon>
        <taxon>Anguillidae</taxon>
        <taxon>Anguilla</taxon>
    </lineage>
</organism>
<feature type="compositionally biased region" description="Polar residues" evidence="1">
    <location>
        <begin position="10"/>
        <end position="21"/>
    </location>
</feature>